<evidence type="ECO:0000313" key="7">
    <source>
        <dbReference type="Proteomes" id="UP001152759"/>
    </source>
</evidence>
<dbReference type="InterPro" id="IPR036720">
    <property type="entry name" value="RanGAP1_C_sf"/>
</dbReference>
<evidence type="ECO:0000256" key="3">
    <source>
        <dbReference type="ARBA" id="ARBA00022737"/>
    </source>
</evidence>
<evidence type="ECO:0000256" key="1">
    <source>
        <dbReference type="ARBA" id="ARBA00022468"/>
    </source>
</evidence>
<dbReference type="Gene3D" id="1.25.40.200">
    <property type="entry name" value="Ran-GTPase activating protein 1, C-terminal domain"/>
    <property type="match status" value="1"/>
</dbReference>
<evidence type="ECO:0000256" key="4">
    <source>
        <dbReference type="SAM" id="MobiDB-lite"/>
    </source>
</evidence>
<dbReference type="PANTHER" id="PTHR24113">
    <property type="entry name" value="RAN GTPASE-ACTIVATING PROTEIN 1"/>
    <property type="match status" value="1"/>
</dbReference>
<reference evidence="6" key="1">
    <citation type="submission" date="2021-12" db="EMBL/GenBank/DDBJ databases">
        <authorList>
            <person name="King R."/>
        </authorList>
    </citation>
    <scope>NUCLEOTIDE SEQUENCE</scope>
</reference>
<dbReference type="GO" id="GO:0005096">
    <property type="term" value="F:GTPase activator activity"/>
    <property type="evidence" value="ECO:0007669"/>
    <property type="project" value="UniProtKB-KW"/>
</dbReference>
<feature type="region of interest" description="Disordered" evidence="4">
    <location>
        <begin position="355"/>
        <end position="408"/>
    </location>
</feature>
<keyword evidence="2" id="KW-0433">Leucine-rich repeat</keyword>
<evidence type="ECO:0000256" key="2">
    <source>
        <dbReference type="ARBA" id="ARBA00022614"/>
    </source>
</evidence>
<dbReference type="SUPFAM" id="SSF52047">
    <property type="entry name" value="RNI-like"/>
    <property type="match status" value="1"/>
</dbReference>
<dbReference type="InterPro" id="IPR009109">
    <property type="entry name" value="Ran_GTPase_activating_1_C"/>
</dbReference>
<proteinExistence type="predicted"/>
<dbReference type="GO" id="GO:0031267">
    <property type="term" value="F:small GTPase binding"/>
    <property type="evidence" value="ECO:0007669"/>
    <property type="project" value="TreeGrafter"/>
</dbReference>
<evidence type="ECO:0000259" key="5">
    <source>
        <dbReference type="Pfam" id="PF07834"/>
    </source>
</evidence>
<dbReference type="GO" id="GO:0007165">
    <property type="term" value="P:signal transduction"/>
    <property type="evidence" value="ECO:0007669"/>
    <property type="project" value="InterPro"/>
</dbReference>
<dbReference type="GO" id="GO:0006913">
    <property type="term" value="P:nucleocytoplasmic transport"/>
    <property type="evidence" value="ECO:0007669"/>
    <property type="project" value="TreeGrafter"/>
</dbReference>
<dbReference type="InterPro" id="IPR027038">
    <property type="entry name" value="RanGap"/>
</dbReference>
<dbReference type="InterPro" id="IPR001611">
    <property type="entry name" value="Leu-rich_rpt"/>
</dbReference>
<keyword evidence="1" id="KW-0343">GTPase activation</keyword>
<feature type="compositionally biased region" description="Acidic residues" evidence="4">
    <location>
        <begin position="358"/>
        <end position="383"/>
    </location>
</feature>
<evidence type="ECO:0000313" key="6">
    <source>
        <dbReference type="EMBL" id="CAH0387612.1"/>
    </source>
</evidence>
<protein>
    <recommendedName>
        <fullName evidence="5">Ran-GTPase activating protein 1 C-terminal domain-containing protein</fullName>
    </recommendedName>
</protein>
<dbReference type="GO" id="GO:0048471">
    <property type="term" value="C:perinuclear region of cytoplasm"/>
    <property type="evidence" value="ECO:0007669"/>
    <property type="project" value="TreeGrafter"/>
</dbReference>
<dbReference type="CDD" id="cd00116">
    <property type="entry name" value="LRR_RI"/>
    <property type="match status" value="1"/>
</dbReference>
<organism evidence="6 7">
    <name type="scientific">Bemisia tabaci</name>
    <name type="common">Sweetpotato whitefly</name>
    <name type="synonym">Aleurodes tabaci</name>
    <dbReference type="NCBI Taxonomy" id="7038"/>
    <lineage>
        <taxon>Eukaryota</taxon>
        <taxon>Metazoa</taxon>
        <taxon>Ecdysozoa</taxon>
        <taxon>Arthropoda</taxon>
        <taxon>Hexapoda</taxon>
        <taxon>Insecta</taxon>
        <taxon>Pterygota</taxon>
        <taxon>Neoptera</taxon>
        <taxon>Paraneoptera</taxon>
        <taxon>Hemiptera</taxon>
        <taxon>Sternorrhyncha</taxon>
        <taxon>Aleyrodoidea</taxon>
        <taxon>Aleyrodidae</taxon>
        <taxon>Aleyrodinae</taxon>
        <taxon>Bemisia</taxon>
    </lineage>
</organism>
<gene>
    <name evidence="6" type="ORF">BEMITA_LOCUS6610</name>
</gene>
<dbReference type="InterPro" id="IPR032675">
    <property type="entry name" value="LRR_dom_sf"/>
</dbReference>
<keyword evidence="7" id="KW-1185">Reference proteome</keyword>
<dbReference type="AlphaFoldDB" id="A0A9P0ACE6"/>
<dbReference type="Pfam" id="PF07834">
    <property type="entry name" value="RanGAP1_C"/>
    <property type="match status" value="1"/>
</dbReference>
<sequence>MSNNDSVGDLEKLLKQTTIAEGGISFAGRGLKLDTEDDAKEVVDAIEQCEDLSFFNMEGNTLGVDAAKAIAKALEKHKEFKRALWKDMFTGRMKSEIPLALKHLGGGMLTAGARLVELDLSDNALGPIGVEGLADFLRSTCCYNLQELRLNNNGLGVTGTKMLAKALLDCHKNSSAEGKPLALKIFIAGRNRIENEGALKLAEVFKTIGTLEEIAMPQNGIYHVGISALSDAFRANPNLRIINLNDNTITEKGAVALAKAFLELKELKILNFGDCLLRTKGAILLANALKDTHQLEELILDSNEIGQEGGEAVAKAVSNKLKLKALNLNSNNFGENGIEVITNALKESGHFEFLSSLSDDEGTDDEEEDGGGGDGEDDEDENSEAGSASDSEPTATEVEQSYVGKPDGSEVKAGDFLCSPTAENFTALGPDSHNLFIKEAEAESEDKFLDIMLPALMKVASLSVHNESIVKSTALTCSQKLYQYLMEWGAKNNQLSLITNSILVHLGFLKSEDKKFKVNYNLDGCLNSLNKALEQPFFPASTKEVILVFLGRNDLAPNLQMKRHLDKKAAEGDRSKQ</sequence>
<name>A0A9P0ACE6_BEMTA</name>
<accession>A0A9P0ACE6</accession>
<dbReference type="GO" id="GO:0005829">
    <property type="term" value="C:cytosol"/>
    <property type="evidence" value="ECO:0007669"/>
    <property type="project" value="TreeGrafter"/>
</dbReference>
<dbReference type="GO" id="GO:0005634">
    <property type="term" value="C:nucleus"/>
    <property type="evidence" value="ECO:0007669"/>
    <property type="project" value="TreeGrafter"/>
</dbReference>
<dbReference type="Pfam" id="PF13516">
    <property type="entry name" value="LRR_6"/>
    <property type="match status" value="4"/>
</dbReference>
<feature type="domain" description="Ran-GTPase activating protein 1 C-terminal" evidence="5">
    <location>
        <begin position="397"/>
        <end position="554"/>
    </location>
</feature>
<keyword evidence="3" id="KW-0677">Repeat</keyword>
<dbReference type="SUPFAM" id="SSF69099">
    <property type="entry name" value="Ran-GTPase activating protein 1 (RanGAP1), C-terminal domain"/>
    <property type="match status" value="1"/>
</dbReference>
<dbReference type="Proteomes" id="UP001152759">
    <property type="component" value="Chromosome 3"/>
</dbReference>
<dbReference type="Gene3D" id="3.80.10.10">
    <property type="entry name" value="Ribonuclease Inhibitor"/>
    <property type="match status" value="1"/>
</dbReference>
<dbReference type="KEGG" id="btab:109035714"/>
<dbReference type="PANTHER" id="PTHR24113:SF12">
    <property type="entry name" value="RAN GTPASE-ACTIVATING PROTEIN 1"/>
    <property type="match status" value="1"/>
</dbReference>
<dbReference type="SMART" id="SM00368">
    <property type="entry name" value="LRR_RI"/>
    <property type="match status" value="8"/>
</dbReference>
<dbReference type="EMBL" id="OU963864">
    <property type="protein sequence ID" value="CAH0387612.1"/>
    <property type="molecule type" value="Genomic_DNA"/>
</dbReference>